<dbReference type="InterPro" id="IPR001251">
    <property type="entry name" value="CRAL-TRIO_dom"/>
</dbReference>
<evidence type="ECO:0000313" key="3">
    <source>
        <dbReference type="EMBL" id="CAJ1967847.1"/>
    </source>
</evidence>
<evidence type="ECO:0000313" key="4">
    <source>
        <dbReference type="Proteomes" id="UP001295423"/>
    </source>
</evidence>
<evidence type="ECO:0000256" key="1">
    <source>
        <dbReference type="SAM" id="MobiDB-lite"/>
    </source>
</evidence>
<dbReference type="EMBL" id="CAKOGP040002347">
    <property type="protein sequence ID" value="CAJ1967847.1"/>
    <property type="molecule type" value="Genomic_DNA"/>
</dbReference>
<dbReference type="AlphaFoldDB" id="A0AAD2GAQ4"/>
<comment type="caution">
    <text evidence="3">The sequence shown here is derived from an EMBL/GenBank/DDBJ whole genome shotgun (WGS) entry which is preliminary data.</text>
</comment>
<evidence type="ECO:0000259" key="2">
    <source>
        <dbReference type="PROSITE" id="PS50191"/>
    </source>
</evidence>
<name>A0AAD2GAQ4_9STRA</name>
<accession>A0AAD2GAQ4</accession>
<proteinExistence type="predicted"/>
<feature type="domain" description="CRAL-TRIO" evidence="2">
    <location>
        <begin position="165"/>
        <end position="282"/>
    </location>
</feature>
<sequence length="309" mass="34803">MLSPSKTKNLLSPNKAKKNILRRLSTPNEGPTGATEEERVMSSSHGNNNSQSESTVLKALEEYCEKANLPFSKETIYRFAAFHKFHLAITKEALIENADNHHLNLEMKGFLHRQFSTRTVFPLSGLQTRKDKLDICYIQASRFPGPDNDNSGNHAIRVLQSLCYVLNDLSVTKEQCKKGVAVIINMKRCEEAKFSMDFWTQLMLTLQGSLVPTTVNLVLLVDGPKWFHSKIWKTQTKPMLVESFAKKCRLIDGDALLTGEHLPEGCEAHLPNAAGGWKASSEIIEDYQDLKTFQDQQREQGNALVQNNP</sequence>
<dbReference type="Proteomes" id="UP001295423">
    <property type="component" value="Unassembled WGS sequence"/>
</dbReference>
<keyword evidence="4" id="KW-1185">Reference proteome</keyword>
<organism evidence="3 4">
    <name type="scientific">Cylindrotheca closterium</name>
    <dbReference type="NCBI Taxonomy" id="2856"/>
    <lineage>
        <taxon>Eukaryota</taxon>
        <taxon>Sar</taxon>
        <taxon>Stramenopiles</taxon>
        <taxon>Ochrophyta</taxon>
        <taxon>Bacillariophyta</taxon>
        <taxon>Bacillariophyceae</taxon>
        <taxon>Bacillariophycidae</taxon>
        <taxon>Bacillariales</taxon>
        <taxon>Bacillariaceae</taxon>
        <taxon>Cylindrotheca</taxon>
    </lineage>
</organism>
<feature type="compositionally biased region" description="Polar residues" evidence="1">
    <location>
        <begin position="41"/>
        <end position="53"/>
    </location>
</feature>
<dbReference type="PROSITE" id="PS50191">
    <property type="entry name" value="CRAL_TRIO"/>
    <property type="match status" value="1"/>
</dbReference>
<feature type="compositionally biased region" description="Polar residues" evidence="1">
    <location>
        <begin position="1"/>
        <end position="12"/>
    </location>
</feature>
<dbReference type="Pfam" id="PF00650">
    <property type="entry name" value="CRAL_TRIO"/>
    <property type="match status" value="1"/>
</dbReference>
<reference evidence="3" key="1">
    <citation type="submission" date="2023-08" db="EMBL/GenBank/DDBJ databases">
        <authorList>
            <person name="Audoor S."/>
            <person name="Bilcke G."/>
        </authorList>
    </citation>
    <scope>NUCLEOTIDE SEQUENCE</scope>
</reference>
<gene>
    <name evidence="3" type="ORF">CYCCA115_LOCUS22965</name>
</gene>
<protein>
    <recommendedName>
        <fullName evidence="2">CRAL-TRIO domain-containing protein</fullName>
    </recommendedName>
</protein>
<feature type="region of interest" description="Disordered" evidence="1">
    <location>
        <begin position="1"/>
        <end position="53"/>
    </location>
</feature>